<accession>A0A9X3LJ13</accession>
<dbReference type="GO" id="GO:0005524">
    <property type="term" value="F:ATP binding"/>
    <property type="evidence" value="ECO:0007669"/>
    <property type="project" value="UniProtKB-KW"/>
</dbReference>
<dbReference type="SMART" id="SM00796">
    <property type="entry name" value="AHS1"/>
    <property type="match status" value="1"/>
</dbReference>
<evidence type="ECO:0000313" key="5">
    <source>
        <dbReference type="EMBL" id="MCZ8537844.1"/>
    </source>
</evidence>
<dbReference type="Pfam" id="PF02682">
    <property type="entry name" value="CT_C_D"/>
    <property type="match status" value="1"/>
</dbReference>
<evidence type="ECO:0000259" key="4">
    <source>
        <dbReference type="SMART" id="SM00796"/>
    </source>
</evidence>
<sequence length="232" mass="25768">MDINYSPLGDEAIVLEVGQEITKESTSLVRSITKRIEQASIESVVEVIPAFTTVTVFYKVTVDHQFEDMKNLLKNILLEKNVSETVEQRTIEIPVCYGGEHGPDLEFVASHNQLSVEEVIAIHSSSTYEVNMIGFAPGFPFIGGMSEKIAAPRRSTPRLRIPERSVGIAGMQTGVYPIETPGGWQLIGRTPMDLFLPNEDIPSLLQAGDFIVFKPITETEYAEWEEKTHAAD</sequence>
<dbReference type="GO" id="GO:0017168">
    <property type="term" value="F:5-oxoprolinase (ATP-hydrolyzing) activity"/>
    <property type="evidence" value="ECO:0007669"/>
    <property type="project" value="UniProtKB-EC"/>
</dbReference>
<dbReference type="RefSeq" id="WP_269926912.1">
    <property type="nucleotide sequence ID" value="NZ_JAMKBJ010000010.1"/>
</dbReference>
<dbReference type="InterPro" id="IPR029000">
    <property type="entry name" value="Cyclophilin-like_dom_sf"/>
</dbReference>
<evidence type="ECO:0000256" key="3">
    <source>
        <dbReference type="ARBA" id="ARBA00022840"/>
    </source>
</evidence>
<keyword evidence="6" id="KW-1185">Reference proteome</keyword>
<organism evidence="5 6">
    <name type="scientific">Paenisporosarcina quisquiliarum</name>
    <dbReference type="NCBI Taxonomy" id="365346"/>
    <lineage>
        <taxon>Bacteria</taxon>
        <taxon>Bacillati</taxon>
        <taxon>Bacillota</taxon>
        <taxon>Bacilli</taxon>
        <taxon>Bacillales</taxon>
        <taxon>Caryophanaceae</taxon>
        <taxon>Paenisporosarcina</taxon>
    </lineage>
</organism>
<evidence type="ECO:0000256" key="2">
    <source>
        <dbReference type="ARBA" id="ARBA00022801"/>
    </source>
</evidence>
<dbReference type="EMBL" id="JAMKBJ010000010">
    <property type="protein sequence ID" value="MCZ8537844.1"/>
    <property type="molecule type" value="Genomic_DNA"/>
</dbReference>
<dbReference type="Gene3D" id="2.40.100.10">
    <property type="entry name" value="Cyclophilin-like"/>
    <property type="match status" value="1"/>
</dbReference>
<comment type="caution">
    <text evidence="5">The sequence shown here is derived from an EMBL/GenBank/DDBJ whole genome shotgun (WGS) entry which is preliminary data.</text>
</comment>
<dbReference type="Proteomes" id="UP001152173">
    <property type="component" value="Unassembled WGS sequence"/>
</dbReference>
<name>A0A9X3LJ13_9BACL</name>
<reference evidence="5" key="1">
    <citation type="submission" date="2022-05" db="EMBL/GenBank/DDBJ databases">
        <authorList>
            <person name="Colautti A."/>
            <person name="Iacumin L."/>
        </authorList>
    </citation>
    <scope>NUCLEOTIDE SEQUENCE</scope>
    <source>
        <strain evidence="5">SK 55</strain>
    </source>
</reference>
<proteinExistence type="predicted"/>
<protein>
    <submittedName>
        <fullName evidence="5">5-oxoprolinase subunit PxpB</fullName>
        <ecNumber evidence="5">3.5.2.9</ecNumber>
    </submittedName>
</protein>
<dbReference type="EC" id="3.5.2.9" evidence="5"/>
<dbReference type="Gene3D" id="3.30.1360.40">
    <property type="match status" value="1"/>
</dbReference>
<evidence type="ECO:0000313" key="6">
    <source>
        <dbReference type="Proteomes" id="UP001152173"/>
    </source>
</evidence>
<feature type="domain" description="Carboxyltransferase" evidence="4">
    <location>
        <begin position="3"/>
        <end position="205"/>
    </location>
</feature>
<dbReference type="NCBIfam" id="TIGR00370">
    <property type="entry name" value="5-oxoprolinase subunit PxpB"/>
    <property type="match status" value="1"/>
</dbReference>
<dbReference type="SUPFAM" id="SSF160467">
    <property type="entry name" value="PH0987 N-terminal domain-like"/>
    <property type="match status" value="1"/>
</dbReference>
<keyword evidence="2 5" id="KW-0378">Hydrolase</keyword>
<dbReference type="InterPro" id="IPR010016">
    <property type="entry name" value="PxpB"/>
</dbReference>
<dbReference type="PANTHER" id="PTHR34698:SF2">
    <property type="entry name" value="5-OXOPROLINASE SUBUNIT B"/>
    <property type="match status" value="1"/>
</dbReference>
<dbReference type="InterPro" id="IPR003833">
    <property type="entry name" value="CT_C_D"/>
</dbReference>
<dbReference type="PANTHER" id="PTHR34698">
    <property type="entry name" value="5-OXOPROLINASE SUBUNIT B"/>
    <property type="match status" value="1"/>
</dbReference>
<evidence type="ECO:0000256" key="1">
    <source>
        <dbReference type="ARBA" id="ARBA00022741"/>
    </source>
</evidence>
<keyword evidence="1" id="KW-0547">Nucleotide-binding</keyword>
<dbReference type="AlphaFoldDB" id="A0A9X3LJ13"/>
<dbReference type="SUPFAM" id="SSF50891">
    <property type="entry name" value="Cyclophilin-like"/>
    <property type="match status" value="1"/>
</dbReference>
<gene>
    <name evidence="5" type="primary">pxpB</name>
    <name evidence="5" type="ORF">M9R32_11675</name>
</gene>
<keyword evidence="3" id="KW-0067">ATP-binding</keyword>